<reference evidence="2" key="2">
    <citation type="submission" date="2022-03" db="EMBL/GenBank/DDBJ databases">
        <title>Draft title - Genomic analysis of global carrot germplasm unveils the trajectory of domestication and the origin of high carotenoid orange carrot.</title>
        <authorList>
            <person name="Iorizzo M."/>
            <person name="Ellison S."/>
            <person name="Senalik D."/>
            <person name="Macko-Podgorni A."/>
            <person name="Grzebelus D."/>
            <person name="Bostan H."/>
            <person name="Rolling W."/>
            <person name="Curaba J."/>
            <person name="Simon P."/>
        </authorList>
    </citation>
    <scope>NUCLEOTIDE SEQUENCE</scope>
    <source>
        <tissue evidence="2">Leaf</tissue>
    </source>
</reference>
<evidence type="ECO:0000313" key="3">
    <source>
        <dbReference type="Proteomes" id="UP000077755"/>
    </source>
</evidence>
<dbReference type="PANTHER" id="PTHR33264:SF8">
    <property type="entry name" value="EXPRESSED PROTEIN"/>
    <property type="match status" value="1"/>
</dbReference>
<organism evidence="2 3">
    <name type="scientific">Daucus carota subsp. sativus</name>
    <name type="common">Carrot</name>
    <dbReference type="NCBI Taxonomy" id="79200"/>
    <lineage>
        <taxon>Eukaryota</taxon>
        <taxon>Viridiplantae</taxon>
        <taxon>Streptophyta</taxon>
        <taxon>Embryophyta</taxon>
        <taxon>Tracheophyta</taxon>
        <taxon>Spermatophyta</taxon>
        <taxon>Magnoliopsida</taxon>
        <taxon>eudicotyledons</taxon>
        <taxon>Gunneridae</taxon>
        <taxon>Pentapetalae</taxon>
        <taxon>asterids</taxon>
        <taxon>campanulids</taxon>
        <taxon>Apiales</taxon>
        <taxon>Apiaceae</taxon>
        <taxon>Apioideae</taxon>
        <taxon>Scandiceae</taxon>
        <taxon>Daucinae</taxon>
        <taxon>Daucus</taxon>
        <taxon>Daucus sect. Daucus</taxon>
    </lineage>
</organism>
<reference evidence="2" key="1">
    <citation type="journal article" date="2016" name="Nat. Genet.">
        <title>A high-quality carrot genome assembly provides new insights into carotenoid accumulation and asterid genome evolution.</title>
        <authorList>
            <person name="Iorizzo M."/>
            <person name="Ellison S."/>
            <person name="Senalik D."/>
            <person name="Zeng P."/>
            <person name="Satapoomin P."/>
            <person name="Huang J."/>
            <person name="Bowman M."/>
            <person name="Iovene M."/>
            <person name="Sanseverino W."/>
            <person name="Cavagnaro P."/>
            <person name="Yildiz M."/>
            <person name="Macko-Podgorni A."/>
            <person name="Moranska E."/>
            <person name="Grzebelus E."/>
            <person name="Grzebelus D."/>
            <person name="Ashrafi H."/>
            <person name="Zheng Z."/>
            <person name="Cheng S."/>
            <person name="Spooner D."/>
            <person name="Van Deynze A."/>
            <person name="Simon P."/>
        </authorList>
    </citation>
    <scope>NUCLEOTIDE SEQUENCE</scope>
    <source>
        <tissue evidence="2">Leaf</tissue>
    </source>
</reference>
<keyword evidence="3" id="KW-1185">Reference proteome</keyword>
<dbReference type="Proteomes" id="UP000077755">
    <property type="component" value="Chromosome 4"/>
</dbReference>
<sequence>MSGRSFSNATRPRLNRSAFNRSHSSLNPSSIDGRQMLLAEQELLSSSHAHSPRGNRRFNEVAGGTTAEIAAIACCAPFSIADLLVLAVYKVPTGLCRKALREKRRRRLMRKGSLLVPLRGHDHTCDCGHCYDMDAEFQTGDPVIMAEAMENDGDMKQLEKEMWEQFYGTGFWRSHSRAVSVGI</sequence>
<feature type="compositionally biased region" description="Polar residues" evidence="1">
    <location>
        <begin position="1"/>
        <end position="10"/>
    </location>
</feature>
<dbReference type="PANTHER" id="PTHR33264">
    <property type="entry name" value="EXPRESSED PROTEIN"/>
    <property type="match status" value="1"/>
</dbReference>
<name>A0AAF0X0Y7_DAUCS</name>
<evidence type="ECO:0000256" key="1">
    <source>
        <dbReference type="SAM" id="MobiDB-lite"/>
    </source>
</evidence>
<gene>
    <name evidence="2" type="ORF">DCAR_0417579</name>
</gene>
<evidence type="ECO:0000313" key="2">
    <source>
        <dbReference type="EMBL" id="WOG98238.1"/>
    </source>
</evidence>
<accession>A0AAF0X0Y7</accession>
<proteinExistence type="predicted"/>
<feature type="region of interest" description="Disordered" evidence="1">
    <location>
        <begin position="1"/>
        <end position="30"/>
    </location>
</feature>
<feature type="compositionally biased region" description="Polar residues" evidence="1">
    <location>
        <begin position="17"/>
        <end position="30"/>
    </location>
</feature>
<dbReference type="AlphaFoldDB" id="A0AAF0X0Y7"/>
<dbReference type="EMBL" id="CP093346">
    <property type="protein sequence ID" value="WOG98238.1"/>
    <property type="molecule type" value="Genomic_DNA"/>
</dbReference>
<protein>
    <submittedName>
        <fullName evidence="2">Uncharacterized protein</fullName>
    </submittedName>
</protein>